<dbReference type="InterPro" id="IPR029016">
    <property type="entry name" value="GAF-like_dom_sf"/>
</dbReference>
<dbReference type="GO" id="GO:0000156">
    <property type="term" value="F:phosphorelay response regulator activity"/>
    <property type="evidence" value="ECO:0007669"/>
    <property type="project" value="TreeGrafter"/>
</dbReference>
<evidence type="ECO:0000256" key="2">
    <source>
        <dbReference type="ARBA" id="ARBA00012438"/>
    </source>
</evidence>
<dbReference type="SUPFAM" id="SSF47384">
    <property type="entry name" value="Homodimeric domain of signal transducing histidine kinase"/>
    <property type="match status" value="1"/>
</dbReference>
<keyword evidence="3" id="KW-0808">Transferase</keyword>
<dbReference type="Proteomes" id="UP000464577">
    <property type="component" value="Chromosome"/>
</dbReference>
<reference evidence="9 10" key="1">
    <citation type="submission" date="2019-11" db="EMBL/GenBank/DDBJ databases">
        <title>Spirosoma endbachense sp. nov., isolated from a natural salt meadow.</title>
        <authorList>
            <person name="Rojas J."/>
            <person name="Ambika Manirajan B."/>
            <person name="Ratering S."/>
            <person name="Suarez C."/>
            <person name="Geissler-Plaum R."/>
            <person name="Schnell S."/>
        </authorList>
    </citation>
    <scope>NUCLEOTIDE SEQUENCE [LARGE SCALE GENOMIC DNA]</scope>
    <source>
        <strain evidence="9 10">I-24</strain>
    </source>
</reference>
<dbReference type="InterPro" id="IPR004358">
    <property type="entry name" value="Sig_transdc_His_kin-like_C"/>
</dbReference>
<keyword evidence="7" id="KW-0902">Two-component regulatory system</keyword>
<sequence length="422" mass="47100">MIHTDIDLNKDIERVKQLSIVPTILDVVCQTTGMGFAAIARVTQDRWIACSVRDDIQFGLVPGGELELGTTICNEIRDSHQAVIINHVEESDDFCNHPTPQMYGFQSYISFPIILKNGEFFGTLCAIDPKPALLNNSKIIGMFHLFSDLISFHLQQSELLERSTIALQNLNQKLLDSVDENRQYRHISNHNLQEPLRKIRLFSGLLVDATEKNDVDKAKSIAFKIDSSAQKLSLMIKDLSVFSELNDEDLSFELVDLNEIIAVVCRQLSSQVKARNATIRSAPLPLIKGIPLQLEHVFYHLLNNAIKFSKQAEPPAIAVLVNNLSKSQLSHPLLPGNKADFVEIQIQDNGIGIERSQLEKIFDIFSQVPFNSVREGEGFGLAYCRKIIRNHSGIISAQSELGKGTTLSIILPLAKELALLPN</sequence>
<dbReference type="EMBL" id="CP045997">
    <property type="protein sequence ID" value="QHV93998.1"/>
    <property type="molecule type" value="Genomic_DNA"/>
</dbReference>
<dbReference type="Pfam" id="PF01590">
    <property type="entry name" value="GAF"/>
    <property type="match status" value="1"/>
</dbReference>
<dbReference type="SUPFAM" id="SSF55874">
    <property type="entry name" value="ATPase domain of HSP90 chaperone/DNA topoisomerase II/histidine kinase"/>
    <property type="match status" value="1"/>
</dbReference>
<dbReference type="InterPro" id="IPR036097">
    <property type="entry name" value="HisK_dim/P_sf"/>
</dbReference>
<proteinExistence type="predicted"/>
<dbReference type="InterPro" id="IPR050351">
    <property type="entry name" value="BphY/WalK/GraS-like"/>
</dbReference>
<dbReference type="KEGG" id="senf:GJR95_02695"/>
<dbReference type="GO" id="GO:0000155">
    <property type="term" value="F:phosphorelay sensor kinase activity"/>
    <property type="evidence" value="ECO:0007669"/>
    <property type="project" value="InterPro"/>
</dbReference>
<accession>A0A6P1VNK1</accession>
<evidence type="ECO:0000313" key="9">
    <source>
        <dbReference type="EMBL" id="QHV93998.1"/>
    </source>
</evidence>
<comment type="catalytic activity">
    <reaction evidence="1">
        <text>ATP + protein L-histidine = ADP + protein N-phospho-L-histidine.</text>
        <dbReference type="EC" id="2.7.13.3"/>
    </reaction>
</comment>
<dbReference type="Pfam" id="PF02518">
    <property type="entry name" value="HATPase_c"/>
    <property type="match status" value="1"/>
</dbReference>
<dbReference type="InterPro" id="IPR003018">
    <property type="entry name" value="GAF"/>
</dbReference>
<evidence type="ECO:0000313" key="10">
    <source>
        <dbReference type="Proteomes" id="UP000464577"/>
    </source>
</evidence>
<dbReference type="PANTHER" id="PTHR42878:SF7">
    <property type="entry name" value="SENSOR HISTIDINE KINASE GLRK"/>
    <property type="match status" value="1"/>
</dbReference>
<keyword evidence="10" id="KW-1185">Reference proteome</keyword>
<evidence type="ECO:0000256" key="5">
    <source>
        <dbReference type="ARBA" id="ARBA00022777"/>
    </source>
</evidence>
<dbReference type="GO" id="GO:0005524">
    <property type="term" value="F:ATP binding"/>
    <property type="evidence" value="ECO:0007669"/>
    <property type="project" value="UniProtKB-KW"/>
</dbReference>
<keyword evidence="5" id="KW-0418">Kinase</keyword>
<dbReference type="EC" id="2.7.13.3" evidence="2"/>
<dbReference type="RefSeq" id="WP_162384420.1">
    <property type="nucleotide sequence ID" value="NZ_CP045997.1"/>
</dbReference>
<dbReference type="InterPro" id="IPR003594">
    <property type="entry name" value="HATPase_dom"/>
</dbReference>
<keyword evidence="4" id="KW-0547">Nucleotide-binding</keyword>
<evidence type="ECO:0000256" key="3">
    <source>
        <dbReference type="ARBA" id="ARBA00022679"/>
    </source>
</evidence>
<dbReference type="PANTHER" id="PTHR42878">
    <property type="entry name" value="TWO-COMPONENT HISTIDINE KINASE"/>
    <property type="match status" value="1"/>
</dbReference>
<evidence type="ECO:0000256" key="7">
    <source>
        <dbReference type="ARBA" id="ARBA00023012"/>
    </source>
</evidence>
<dbReference type="PROSITE" id="PS50109">
    <property type="entry name" value="HIS_KIN"/>
    <property type="match status" value="1"/>
</dbReference>
<dbReference type="AlphaFoldDB" id="A0A6P1VNK1"/>
<evidence type="ECO:0000256" key="6">
    <source>
        <dbReference type="ARBA" id="ARBA00022840"/>
    </source>
</evidence>
<dbReference type="InterPro" id="IPR005467">
    <property type="entry name" value="His_kinase_dom"/>
</dbReference>
<name>A0A6P1VNK1_9BACT</name>
<dbReference type="Gene3D" id="3.30.565.10">
    <property type="entry name" value="Histidine kinase-like ATPase, C-terminal domain"/>
    <property type="match status" value="1"/>
</dbReference>
<dbReference type="SUPFAM" id="SSF55781">
    <property type="entry name" value="GAF domain-like"/>
    <property type="match status" value="1"/>
</dbReference>
<dbReference type="PRINTS" id="PR00344">
    <property type="entry name" value="BCTRLSENSOR"/>
</dbReference>
<dbReference type="GO" id="GO:0007234">
    <property type="term" value="P:osmosensory signaling via phosphorelay pathway"/>
    <property type="evidence" value="ECO:0007669"/>
    <property type="project" value="TreeGrafter"/>
</dbReference>
<dbReference type="InterPro" id="IPR036890">
    <property type="entry name" value="HATPase_C_sf"/>
</dbReference>
<dbReference type="Gene3D" id="3.30.450.40">
    <property type="match status" value="1"/>
</dbReference>
<evidence type="ECO:0000256" key="1">
    <source>
        <dbReference type="ARBA" id="ARBA00000085"/>
    </source>
</evidence>
<dbReference type="SMART" id="SM00387">
    <property type="entry name" value="HATPase_c"/>
    <property type="match status" value="1"/>
</dbReference>
<keyword evidence="6" id="KW-0067">ATP-binding</keyword>
<evidence type="ECO:0000256" key="4">
    <source>
        <dbReference type="ARBA" id="ARBA00022741"/>
    </source>
</evidence>
<feature type="domain" description="Histidine kinase" evidence="8">
    <location>
        <begin position="187"/>
        <end position="415"/>
    </location>
</feature>
<evidence type="ECO:0000259" key="8">
    <source>
        <dbReference type="PROSITE" id="PS50109"/>
    </source>
</evidence>
<dbReference type="GO" id="GO:0030295">
    <property type="term" value="F:protein kinase activator activity"/>
    <property type="evidence" value="ECO:0007669"/>
    <property type="project" value="TreeGrafter"/>
</dbReference>
<gene>
    <name evidence="9" type="ORF">GJR95_02695</name>
</gene>
<protein>
    <recommendedName>
        <fullName evidence="2">histidine kinase</fullName>
        <ecNumber evidence="2">2.7.13.3</ecNumber>
    </recommendedName>
</protein>
<organism evidence="9 10">
    <name type="scientific">Spirosoma endbachense</name>
    <dbReference type="NCBI Taxonomy" id="2666025"/>
    <lineage>
        <taxon>Bacteria</taxon>
        <taxon>Pseudomonadati</taxon>
        <taxon>Bacteroidota</taxon>
        <taxon>Cytophagia</taxon>
        <taxon>Cytophagales</taxon>
        <taxon>Cytophagaceae</taxon>
        <taxon>Spirosoma</taxon>
    </lineage>
</organism>
<dbReference type="SMART" id="SM00065">
    <property type="entry name" value="GAF"/>
    <property type="match status" value="1"/>
</dbReference>